<dbReference type="HAMAP" id="MF_00612">
    <property type="entry name" value="UPF0225"/>
    <property type="match status" value="1"/>
</dbReference>
<dbReference type="EMBL" id="CP035704">
    <property type="protein sequence ID" value="QBB68964.1"/>
    <property type="molecule type" value="Genomic_DNA"/>
</dbReference>
<name>A0A411HET3_9GAMM</name>
<accession>A0A411HET3</accession>
<dbReference type="Pfam" id="PF17775">
    <property type="entry name" value="YchJ_M-like"/>
    <property type="match status" value="1"/>
</dbReference>
<evidence type="ECO:0000313" key="4">
    <source>
        <dbReference type="Proteomes" id="UP000291562"/>
    </source>
</evidence>
<dbReference type="InterPro" id="IPR048469">
    <property type="entry name" value="YchJ-like_M"/>
</dbReference>
<dbReference type="InterPro" id="IPR023006">
    <property type="entry name" value="YchJ-like"/>
</dbReference>
<dbReference type="RefSeq" id="WP_129831215.1">
    <property type="nucleotide sequence ID" value="NZ_CP035704.1"/>
</dbReference>
<comment type="similarity">
    <text evidence="1">Belongs to the UPF0225 family.</text>
</comment>
<dbReference type="Gene3D" id="3.10.450.50">
    <property type="match status" value="1"/>
</dbReference>
<proteinExistence type="inferred from homology"/>
<protein>
    <recommendedName>
        <fullName evidence="1">UPF0225 protein ELE36_00430</fullName>
    </recommendedName>
</protein>
<dbReference type="Proteomes" id="UP000291562">
    <property type="component" value="Chromosome"/>
</dbReference>
<evidence type="ECO:0000256" key="1">
    <source>
        <dbReference type="HAMAP-Rule" id="MF_00612"/>
    </source>
</evidence>
<dbReference type="OrthoDB" id="21421at2"/>
<dbReference type="InterPro" id="IPR032710">
    <property type="entry name" value="NTF2-like_dom_sf"/>
</dbReference>
<gene>
    <name evidence="3" type="ORF">ELE36_00430</name>
</gene>
<organism evidence="3 4">
    <name type="scientific">Pseudolysobacter antarcticus</name>
    <dbReference type="NCBI Taxonomy" id="2511995"/>
    <lineage>
        <taxon>Bacteria</taxon>
        <taxon>Pseudomonadati</taxon>
        <taxon>Pseudomonadota</taxon>
        <taxon>Gammaproteobacteria</taxon>
        <taxon>Lysobacterales</taxon>
        <taxon>Rhodanobacteraceae</taxon>
        <taxon>Pseudolysobacter</taxon>
    </lineage>
</organism>
<feature type="domain" description="YchJ-like middle NTF2-like" evidence="2">
    <location>
        <begin position="30"/>
        <end position="125"/>
    </location>
</feature>
<sequence length="130" mass="14647">MNEQFSCPCTSGKPYSKCCQPWHDGAAASDAEALMRSRYSAYVVRLQSYLVETCHSSTRPISLDLDQGNSPMWLGLEIKRHEQTGPATALVEFVARFRVAGGSAQRLHEISRFVLEAGRWYYLDGVFPRK</sequence>
<evidence type="ECO:0000313" key="3">
    <source>
        <dbReference type="EMBL" id="QBB68964.1"/>
    </source>
</evidence>
<evidence type="ECO:0000259" key="2">
    <source>
        <dbReference type="Pfam" id="PF17775"/>
    </source>
</evidence>
<reference evidence="3 4" key="1">
    <citation type="submission" date="2019-01" db="EMBL/GenBank/DDBJ databases">
        <title>Pseudolysobacter antarctica gen. nov., sp. nov., isolated from Fildes Peninsula, Antarctica.</title>
        <authorList>
            <person name="Wei Z."/>
            <person name="Peng F."/>
        </authorList>
    </citation>
    <scope>NUCLEOTIDE SEQUENCE [LARGE SCALE GENOMIC DNA]</scope>
    <source>
        <strain evidence="3 4">AQ6-296</strain>
    </source>
</reference>
<dbReference type="KEGG" id="xbc:ELE36_00430"/>
<keyword evidence="4" id="KW-1185">Reference proteome</keyword>
<dbReference type="SUPFAM" id="SSF54427">
    <property type="entry name" value="NTF2-like"/>
    <property type="match status" value="1"/>
</dbReference>
<dbReference type="AlphaFoldDB" id="A0A411HET3"/>